<evidence type="ECO:0000313" key="2">
    <source>
        <dbReference type="Proteomes" id="UP000693672"/>
    </source>
</evidence>
<dbReference type="InterPro" id="IPR006439">
    <property type="entry name" value="HAD-SF_hydro_IA"/>
</dbReference>
<dbReference type="EMBL" id="CAJVAS010000040">
    <property type="protein sequence ID" value="CAG7648016.1"/>
    <property type="molecule type" value="Genomic_DNA"/>
</dbReference>
<accession>A0A916NS82</accession>
<dbReference type="GO" id="GO:0004427">
    <property type="term" value="F:inorganic diphosphate phosphatase activity"/>
    <property type="evidence" value="ECO:0007669"/>
    <property type="project" value="UniProtKB-EC"/>
</dbReference>
<dbReference type="PANTHER" id="PTHR43434">
    <property type="entry name" value="PHOSPHOGLYCOLATE PHOSPHATASE"/>
    <property type="match status" value="1"/>
</dbReference>
<reference evidence="1" key="1">
    <citation type="submission" date="2021-06" db="EMBL/GenBank/DDBJ databases">
        <authorList>
            <person name="Criscuolo A."/>
        </authorList>
    </citation>
    <scope>NUCLEOTIDE SEQUENCE</scope>
    <source>
        <strain evidence="1">CIP111600</strain>
    </source>
</reference>
<dbReference type="Pfam" id="PF13419">
    <property type="entry name" value="HAD_2"/>
    <property type="match status" value="1"/>
</dbReference>
<dbReference type="NCBIfam" id="TIGR01549">
    <property type="entry name" value="HAD-SF-IA-v1"/>
    <property type="match status" value="1"/>
</dbReference>
<dbReference type="GO" id="GO:0005829">
    <property type="term" value="C:cytosol"/>
    <property type="evidence" value="ECO:0007669"/>
    <property type="project" value="TreeGrafter"/>
</dbReference>
<comment type="caution">
    <text evidence="1">The sequence shown here is derived from an EMBL/GenBank/DDBJ whole genome shotgun (WGS) entry which is preliminary data.</text>
</comment>
<dbReference type="GO" id="GO:0008967">
    <property type="term" value="F:phosphoglycolate phosphatase activity"/>
    <property type="evidence" value="ECO:0007669"/>
    <property type="project" value="TreeGrafter"/>
</dbReference>
<dbReference type="Proteomes" id="UP000693672">
    <property type="component" value="Unassembled WGS sequence"/>
</dbReference>
<protein>
    <submittedName>
        <fullName evidence="1">Pyrophosphatase PpaX</fullName>
        <ecNumber evidence="1">3.6.1.1</ecNumber>
    </submittedName>
</protein>
<dbReference type="AlphaFoldDB" id="A0A916NS82"/>
<dbReference type="PANTHER" id="PTHR43434:SF26">
    <property type="entry name" value="PYROPHOSPHATASE PPAX"/>
    <property type="match status" value="1"/>
</dbReference>
<dbReference type="SFLD" id="SFLDS00003">
    <property type="entry name" value="Haloacid_Dehalogenase"/>
    <property type="match status" value="1"/>
</dbReference>
<keyword evidence="2" id="KW-1185">Reference proteome</keyword>
<proteinExistence type="predicted"/>
<name>A0A916NS82_9BACL</name>
<dbReference type="RefSeq" id="WP_218095222.1">
    <property type="nucleotide sequence ID" value="NZ_CAJVAS010000040.1"/>
</dbReference>
<sequence length="225" mass="24814">MTSAKHELGNVTTLLFDLDGTLLDSHEFLMKTQFQTLEKHYPGVYTYEQVVSNFGTIFLDLVKAIDAAGYRTAVDEFIAAKVSGYRHNTQLFSGVLAGLRRLKEGGYKLGIVTNQHKDAVINLMRDSELGGLFETVIALEDMTQEKPAPEGILKALRQLGSVPSEAVMIGDSKADIWAAKNAATTSVLLKWYGEKDTSAYPPDIEYDSLEGFIEELTSAQRNRSA</sequence>
<dbReference type="GO" id="GO:0006281">
    <property type="term" value="P:DNA repair"/>
    <property type="evidence" value="ECO:0007669"/>
    <property type="project" value="TreeGrafter"/>
</dbReference>
<dbReference type="InterPro" id="IPR050155">
    <property type="entry name" value="HAD-like_hydrolase_sf"/>
</dbReference>
<keyword evidence="1" id="KW-0378">Hydrolase</keyword>
<dbReference type="InterPro" id="IPR041492">
    <property type="entry name" value="HAD_2"/>
</dbReference>
<organism evidence="1 2">
    <name type="scientific">Paenibacillus solanacearum</name>
    <dbReference type="NCBI Taxonomy" id="2048548"/>
    <lineage>
        <taxon>Bacteria</taxon>
        <taxon>Bacillati</taxon>
        <taxon>Bacillota</taxon>
        <taxon>Bacilli</taxon>
        <taxon>Bacillales</taxon>
        <taxon>Paenibacillaceae</taxon>
        <taxon>Paenibacillus</taxon>
    </lineage>
</organism>
<gene>
    <name evidence="1" type="primary">ppaX_3</name>
    <name evidence="1" type="ORF">PAESOLCIP111_05508</name>
</gene>
<evidence type="ECO:0000313" key="1">
    <source>
        <dbReference type="EMBL" id="CAG7648016.1"/>
    </source>
</evidence>
<dbReference type="SFLD" id="SFLDG01129">
    <property type="entry name" value="C1.5:_HAD__Beta-PGM__Phosphata"/>
    <property type="match status" value="1"/>
</dbReference>
<dbReference type="EC" id="3.6.1.1" evidence="1"/>